<evidence type="ECO:0000313" key="2">
    <source>
        <dbReference type="Proteomes" id="UP000187283"/>
    </source>
</evidence>
<dbReference type="AlphaFoldDB" id="A0A1R1XLZ3"/>
<protein>
    <submittedName>
        <fullName evidence="1">Uncharacterized protein</fullName>
    </submittedName>
</protein>
<dbReference type="EMBL" id="LSSN01002596">
    <property type="protein sequence ID" value="OMJ15670.1"/>
    <property type="molecule type" value="Genomic_DNA"/>
</dbReference>
<reference evidence="1 2" key="1">
    <citation type="submission" date="2017-01" db="EMBL/GenBank/DDBJ databases">
        <authorList>
            <person name="Mah S.A."/>
            <person name="Swanson W.J."/>
            <person name="Moy G.W."/>
            <person name="Vacquier V.D."/>
        </authorList>
    </citation>
    <scope>NUCLEOTIDE SEQUENCE [LARGE SCALE GENOMIC DNA]</scope>
    <source>
        <strain evidence="1 2">GSMNP</strain>
    </source>
</reference>
<keyword evidence="2" id="KW-1185">Reference proteome</keyword>
<dbReference type="Proteomes" id="UP000187283">
    <property type="component" value="Unassembled WGS sequence"/>
</dbReference>
<organism evidence="1 2">
    <name type="scientific">Smittium culicis</name>
    <dbReference type="NCBI Taxonomy" id="133412"/>
    <lineage>
        <taxon>Eukaryota</taxon>
        <taxon>Fungi</taxon>
        <taxon>Fungi incertae sedis</taxon>
        <taxon>Zoopagomycota</taxon>
        <taxon>Kickxellomycotina</taxon>
        <taxon>Harpellomycetes</taxon>
        <taxon>Harpellales</taxon>
        <taxon>Legeriomycetaceae</taxon>
        <taxon>Smittium</taxon>
    </lineage>
</organism>
<evidence type="ECO:0000313" key="1">
    <source>
        <dbReference type="EMBL" id="OMJ15670.1"/>
    </source>
</evidence>
<accession>A0A1R1XLZ3</accession>
<proteinExistence type="predicted"/>
<sequence length="90" mass="10494">MSISPRSSFEFTPPIYGANFLEDEHTTEGCNRSVNEEFFNVNDTDSCIQKGSLETMSFPILGSIVYKYYLLYSINHTFLFFNFMIEKHLK</sequence>
<gene>
    <name evidence="1" type="ORF">AYI70_g7113</name>
</gene>
<name>A0A1R1XLZ3_9FUNG</name>
<comment type="caution">
    <text evidence="1">The sequence shown here is derived from an EMBL/GenBank/DDBJ whole genome shotgun (WGS) entry which is preliminary data.</text>
</comment>